<proteinExistence type="inferred from homology"/>
<evidence type="ECO:0000256" key="15">
    <source>
        <dbReference type="SAM" id="Phobius"/>
    </source>
</evidence>
<dbReference type="InterPro" id="IPR001828">
    <property type="entry name" value="ANF_lig-bd_rcpt"/>
</dbReference>
<gene>
    <name evidence="19" type="ORF">TPSB3V08_LOCUS5875</name>
</gene>
<dbReference type="Pfam" id="PF01094">
    <property type="entry name" value="ANF_receptor"/>
    <property type="match status" value="1"/>
</dbReference>
<keyword evidence="7" id="KW-0406">Ion transport</keyword>
<feature type="chain" id="PRO_5031493013" evidence="16">
    <location>
        <begin position="29"/>
        <end position="899"/>
    </location>
</feature>
<dbReference type="SUPFAM" id="SSF53850">
    <property type="entry name" value="Periplasmic binding protein-like II"/>
    <property type="match status" value="1"/>
</dbReference>
<accession>A0A7R9D577</accession>
<evidence type="ECO:0000256" key="10">
    <source>
        <dbReference type="ARBA" id="ARBA00023180"/>
    </source>
</evidence>
<sequence>MQSGSKMYPGQILFLLLSCFILPPPCPALPDVIPIGGVFHPESNDHQDVAFQYAVERINMDTYLLPHSRLERHIANVSFVDSFTTGKRVCDLMEVGVTAVFGPESDRSKGIVRSICDTLEIPNLQTNWRGGLKLDAPCQLNLHPDPDAIALALVDVLKFLGWKSFAIVYESNEGLMRLQEVFKSRDQLSAKISVYQLSMDGDHRPLFKDIHDSTQTHILLDCATDNIMDILRQAKEVDMFGDYENYFITSLDAHTLDFSEFEHLQTNVTFLRLIDPNSPEVINAVNDWVYGEREYGRVLNIRPETVRVEAALMYDAVNLFAKAITQLDNNNPIEVTPLNCESGNVWPYGFALKNYMKHIKFKGMTGGISFDARGWRNHFTLDVVEVLYGGITKIGVWDSIDGINSTKTYEEKLIEIEKSIQNKTFVVFSKIGMPYLGWKDKKAEGNDRLEGFSMDLISEIMTMMKAKGFEFRVVSDNNHGSLNKETGKWNGIMKEIIDRVTFPLKGDLGICDLTITYDRRQAVDFTMPFMNLGISILFSKPVKEEPELFSFLKPFSFDVWIFLATAYLTISLVLFFLASSALRDLLVQSLAHVNVKSATVSRQFISAVLKCRLITPYEWDNPNPNDPDPDELETSFNILNCLWFSIGTLMAQGCDILPRAVSTRMLACIWWFFLLILNSSYTANLAAFLTTSRIEESINNAEDLASQTKVKVGALRNGATASFFTNSNNTVYQQLSTMMTKSRPDTMTDSNTEGVERVLKDRRGYAFFMESISIEYEMERNCTLMQINSLLDNKGYGIALPINSPYRTFVSKAILKLTERGILTKLKDKWWKVHDGTGCSATPVKPTSDELDMANVGGVFLVVVLGCVAAFLVSLLEFLWNCRKIAVEEKVSAVFTYFS</sequence>
<feature type="signal peptide" evidence="16">
    <location>
        <begin position="1"/>
        <end position="28"/>
    </location>
</feature>
<evidence type="ECO:0000256" key="2">
    <source>
        <dbReference type="ARBA" id="ARBA00008685"/>
    </source>
</evidence>
<dbReference type="AlphaFoldDB" id="A0A7R9D577"/>
<evidence type="ECO:0000256" key="14">
    <source>
        <dbReference type="ARBA" id="ARBA00034100"/>
    </source>
</evidence>
<dbReference type="FunFam" id="3.40.190.10:FF:000061">
    <property type="entry name" value="Glutamate receptor, ionotropic kainate"/>
    <property type="match status" value="1"/>
</dbReference>
<evidence type="ECO:0000256" key="3">
    <source>
        <dbReference type="ARBA" id="ARBA00022448"/>
    </source>
</evidence>
<dbReference type="Pfam" id="PF00060">
    <property type="entry name" value="Lig_chan"/>
    <property type="match status" value="1"/>
</dbReference>
<feature type="transmembrane region" description="Helical" evidence="15">
    <location>
        <begin position="559"/>
        <end position="578"/>
    </location>
</feature>
<keyword evidence="8 15" id="KW-0472">Membrane</keyword>
<keyword evidence="16" id="KW-0732">Signal</keyword>
<dbReference type="InterPro" id="IPR028082">
    <property type="entry name" value="Peripla_BP_I"/>
</dbReference>
<name>A0A7R9D577_TIMPO</name>
<dbReference type="PROSITE" id="PS51257">
    <property type="entry name" value="PROKAR_LIPOPROTEIN"/>
    <property type="match status" value="1"/>
</dbReference>
<dbReference type="PANTHER" id="PTHR18966">
    <property type="entry name" value="IONOTROPIC GLUTAMATE RECEPTOR"/>
    <property type="match status" value="1"/>
</dbReference>
<keyword evidence="13" id="KW-0407">Ion channel</keyword>
<dbReference type="InterPro" id="IPR001320">
    <property type="entry name" value="Iontro_rcpt_C"/>
</dbReference>
<comment type="subcellular location">
    <subcellularLocation>
        <location evidence="1">Membrane</location>
        <topology evidence="1">Multi-pass membrane protein</topology>
    </subcellularLocation>
    <subcellularLocation>
        <location evidence="14">Postsynaptic cell membrane</location>
    </subcellularLocation>
</comment>
<protein>
    <submittedName>
        <fullName evidence="19">Uncharacterized protein</fullName>
    </submittedName>
</protein>
<comment type="similarity">
    <text evidence="2">Belongs to the glutamate-gated ion channel (TC 1.A.10.1) family.</text>
</comment>
<dbReference type="InterPro" id="IPR015683">
    <property type="entry name" value="Ionotropic_Glu_rcpt"/>
</dbReference>
<keyword evidence="12" id="KW-1071">Ligand-gated ion channel</keyword>
<dbReference type="SUPFAM" id="SSF53822">
    <property type="entry name" value="Periplasmic binding protein-like I"/>
    <property type="match status" value="1"/>
</dbReference>
<dbReference type="Pfam" id="PF10613">
    <property type="entry name" value="Lig_chan-Glu_bd"/>
    <property type="match status" value="1"/>
</dbReference>
<feature type="domain" description="Ionotropic glutamate receptor C-terminal" evidence="17">
    <location>
        <begin position="424"/>
        <end position="833"/>
    </location>
</feature>
<evidence type="ECO:0000256" key="5">
    <source>
        <dbReference type="ARBA" id="ARBA00022989"/>
    </source>
</evidence>
<keyword evidence="10" id="KW-0325">Glycoprotein</keyword>
<evidence type="ECO:0000259" key="17">
    <source>
        <dbReference type="SMART" id="SM00079"/>
    </source>
</evidence>
<evidence type="ECO:0000259" key="18">
    <source>
        <dbReference type="SMART" id="SM00918"/>
    </source>
</evidence>
<evidence type="ECO:0000256" key="1">
    <source>
        <dbReference type="ARBA" id="ARBA00004141"/>
    </source>
</evidence>
<evidence type="ECO:0000256" key="9">
    <source>
        <dbReference type="ARBA" id="ARBA00023170"/>
    </source>
</evidence>
<dbReference type="FunFam" id="3.40.190.10:FF:000210">
    <property type="entry name" value="Glutamate receptor ionotropic, kainate 1"/>
    <property type="match status" value="1"/>
</dbReference>
<dbReference type="EMBL" id="OD003260">
    <property type="protein sequence ID" value="CAD7407429.1"/>
    <property type="molecule type" value="Genomic_DNA"/>
</dbReference>
<keyword evidence="5 15" id="KW-1133">Transmembrane helix</keyword>
<evidence type="ECO:0000256" key="13">
    <source>
        <dbReference type="ARBA" id="ARBA00023303"/>
    </source>
</evidence>
<dbReference type="FunFam" id="1.10.287.70:FF:000143">
    <property type="entry name" value="Probable glutamate receptor"/>
    <property type="match status" value="1"/>
</dbReference>
<feature type="transmembrane region" description="Helical" evidence="15">
    <location>
        <begin position="668"/>
        <end position="689"/>
    </location>
</feature>
<keyword evidence="4 15" id="KW-0812">Transmembrane</keyword>
<keyword evidence="9" id="KW-0675">Receptor</keyword>
<dbReference type="CDD" id="cd06382">
    <property type="entry name" value="PBP1_iGluR_Kainate"/>
    <property type="match status" value="1"/>
</dbReference>
<reference evidence="19" key="1">
    <citation type="submission" date="2020-11" db="EMBL/GenBank/DDBJ databases">
        <authorList>
            <person name="Tran Van P."/>
        </authorList>
    </citation>
    <scope>NUCLEOTIDE SEQUENCE</scope>
</reference>
<feature type="transmembrane region" description="Helical" evidence="15">
    <location>
        <begin position="856"/>
        <end position="880"/>
    </location>
</feature>
<dbReference type="InterPro" id="IPR019594">
    <property type="entry name" value="Glu/Gly-bd"/>
</dbReference>
<evidence type="ECO:0000256" key="7">
    <source>
        <dbReference type="ARBA" id="ARBA00023065"/>
    </source>
</evidence>
<evidence type="ECO:0000256" key="12">
    <source>
        <dbReference type="ARBA" id="ARBA00023286"/>
    </source>
</evidence>
<dbReference type="Gene3D" id="1.10.287.70">
    <property type="match status" value="1"/>
</dbReference>
<keyword evidence="6" id="KW-0770">Synapse</keyword>
<evidence type="ECO:0000256" key="8">
    <source>
        <dbReference type="ARBA" id="ARBA00023136"/>
    </source>
</evidence>
<keyword evidence="3" id="KW-0813">Transport</keyword>
<dbReference type="Gene3D" id="3.40.190.10">
    <property type="entry name" value="Periplasmic binding protein-like II"/>
    <property type="match status" value="2"/>
</dbReference>
<evidence type="ECO:0000313" key="19">
    <source>
        <dbReference type="EMBL" id="CAD7407429.1"/>
    </source>
</evidence>
<feature type="domain" description="Ionotropic glutamate receptor L-glutamate and glycine-binding" evidence="18">
    <location>
        <begin position="434"/>
        <end position="498"/>
    </location>
</feature>
<dbReference type="SMART" id="SM00918">
    <property type="entry name" value="Lig_chan-Glu_bd"/>
    <property type="match status" value="1"/>
</dbReference>
<dbReference type="GO" id="GO:0015276">
    <property type="term" value="F:ligand-gated monoatomic ion channel activity"/>
    <property type="evidence" value="ECO:0007669"/>
    <property type="project" value="InterPro"/>
</dbReference>
<organism evidence="19">
    <name type="scientific">Timema poppense</name>
    <name type="common">Walking stick</name>
    <dbReference type="NCBI Taxonomy" id="170557"/>
    <lineage>
        <taxon>Eukaryota</taxon>
        <taxon>Metazoa</taxon>
        <taxon>Ecdysozoa</taxon>
        <taxon>Arthropoda</taxon>
        <taxon>Hexapoda</taxon>
        <taxon>Insecta</taxon>
        <taxon>Pterygota</taxon>
        <taxon>Neoptera</taxon>
        <taxon>Polyneoptera</taxon>
        <taxon>Phasmatodea</taxon>
        <taxon>Timematodea</taxon>
        <taxon>Timematoidea</taxon>
        <taxon>Timematidae</taxon>
        <taxon>Timema</taxon>
    </lineage>
</organism>
<evidence type="ECO:0000256" key="6">
    <source>
        <dbReference type="ARBA" id="ARBA00023018"/>
    </source>
</evidence>
<evidence type="ECO:0000256" key="4">
    <source>
        <dbReference type="ARBA" id="ARBA00022692"/>
    </source>
</evidence>
<evidence type="ECO:0000256" key="16">
    <source>
        <dbReference type="SAM" id="SignalP"/>
    </source>
</evidence>
<dbReference type="SMART" id="SM00079">
    <property type="entry name" value="PBPe"/>
    <property type="match status" value="1"/>
</dbReference>
<keyword evidence="11" id="KW-0628">Postsynaptic cell membrane</keyword>
<dbReference type="GO" id="GO:0045211">
    <property type="term" value="C:postsynaptic membrane"/>
    <property type="evidence" value="ECO:0007669"/>
    <property type="project" value="UniProtKB-SubCell"/>
</dbReference>
<evidence type="ECO:0000256" key="11">
    <source>
        <dbReference type="ARBA" id="ARBA00023257"/>
    </source>
</evidence>
<dbReference type="Gene3D" id="3.40.50.2300">
    <property type="match status" value="2"/>
</dbReference>